<reference evidence="1 2" key="1">
    <citation type="submission" date="2011-08" db="EMBL/GenBank/DDBJ databases">
        <title>The Genome Sequence of Rothia mucilaginosa M508.</title>
        <authorList>
            <consortium name="The Broad Institute Genome Sequencing Platform"/>
            <consortium name="The Broad Institute Genome Sequencing Center for Infectious Disease"/>
            <person name="Earl A."/>
            <person name="Ward D."/>
            <person name="Feldgarden M."/>
            <person name="Gevers D."/>
            <person name="Sibley C.D."/>
            <person name="Field T.R."/>
            <person name="Grinwis M."/>
            <person name="Eshaghurshan C.S."/>
            <person name="Surette M.G."/>
            <person name="Young S.K."/>
            <person name="Zeng Q."/>
            <person name="Gargeya S."/>
            <person name="Fitzgerald M."/>
            <person name="Haas B."/>
            <person name="Abouelleil A."/>
            <person name="Alvarado L."/>
            <person name="Arachchi H.M."/>
            <person name="Berlin A."/>
            <person name="Brown A."/>
            <person name="Chapman S.B."/>
            <person name="Chen Z."/>
            <person name="Dunbar C."/>
            <person name="Freedman E."/>
            <person name="Gearin G."/>
            <person name="Gellesch M."/>
            <person name="Goldberg J."/>
            <person name="Griggs A."/>
            <person name="Gujja S."/>
            <person name="Heiman D."/>
            <person name="Howarth C."/>
            <person name="Larson L."/>
            <person name="Lui A."/>
            <person name="MacDonald P.J.P."/>
            <person name="Montmayeur A."/>
            <person name="Murphy C."/>
            <person name="Neiman D."/>
            <person name="Pearson M."/>
            <person name="Priest M."/>
            <person name="Roberts A."/>
            <person name="Saif S."/>
            <person name="Shea T."/>
            <person name="Shenoy N."/>
            <person name="Sisk P."/>
            <person name="Stolte C."/>
            <person name="Sykes S."/>
            <person name="Wortman J."/>
            <person name="Nusbaum C."/>
            <person name="Birren B."/>
        </authorList>
    </citation>
    <scope>NUCLEOTIDE SEQUENCE [LARGE SCALE GENOMIC DNA]</scope>
    <source>
        <strain evidence="1 2">M508</strain>
    </source>
</reference>
<organism evidence="1 2">
    <name type="scientific">Rothia mucilaginosa M508</name>
    <dbReference type="NCBI Taxonomy" id="563033"/>
    <lineage>
        <taxon>Bacteria</taxon>
        <taxon>Bacillati</taxon>
        <taxon>Actinomycetota</taxon>
        <taxon>Actinomycetes</taxon>
        <taxon>Micrococcales</taxon>
        <taxon>Micrococcaceae</taxon>
        <taxon>Rothia</taxon>
    </lineage>
</organism>
<sequence>MLTCNVTYSWWFAFPLYGGGVSVTADAAKTLDQRSLREALGYGVNRIFVGRINR</sequence>
<gene>
    <name evidence="1" type="ORF">HMPREF0737_00392</name>
</gene>
<evidence type="ECO:0000313" key="1">
    <source>
        <dbReference type="EMBL" id="EHB88613.1"/>
    </source>
</evidence>
<proteinExistence type="predicted"/>
<dbReference type="EMBL" id="ACSB01000005">
    <property type="protein sequence ID" value="EHB88613.1"/>
    <property type="molecule type" value="Genomic_DNA"/>
</dbReference>
<name>G5EQ32_9MICC</name>
<comment type="caution">
    <text evidence="1">The sequence shown here is derived from an EMBL/GenBank/DDBJ whole genome shotgun (WGS) entry which is preliminary data.</text>
</comment>
<dbReference type="Proteomes" id="UP000004897">
    <property type="component" value="Unassembled WGS sequence"/>
</dbReference>
<dbReference type="AlphaFoldDB" id="G5EQ32"/>
<dbReference type="HOGENOM" id="CLU_3047647_0_0_11"/>
<protein>
    <submittedName>
        <fullName evidence="1">Uncharacterized protein</fullName>
    </submittedName>
</protein>
<evidence type="ECO:0000313" key="2">
    <source>
        <dbReference type="Proteomes" id="UP000004897"/>
    </source>
</evidence>
<accession>G5EQ32</accession>